<dbReference type="SUPFAM" id="SSF56672">
    <property type="entry name" value="DNA/RNA polymerases"/>
    <property type="match status" value="1"/>
</dbReference>
<protein>
    <recommendedName>
        <fullName evidence="8">Integrase catalytic domain-containing protein</fullName>
    </recommendedName>
</protein>
<evidence type="ECO:0000313" key="9">
    <source>
        <dbReference type="EMBL" id="CAA7258445.1"/>
    </source>
</evidence>
<gene>
    <name evidence="9" type="ORF">AAE3_LOCUS1039</name>
</gene>
<dbReference type="AlphaFoldDB" id="A0A8S0WJ58"/>
<dbReference type="GO" id="GO:0003723">
    <property type="term" value="F:RNA binding"/>
    <property type="evidence" value="ECO:0007669"/>
    <property type="project" value="UniProtKB-KW"/>
</dbReference>
<dbReference type="InterPro" id="IPR041588">
    <property type="entry name" value="Integrase_H2C2"/>
</dbReference>
<evidence type="ECO:0000256" key="7">
    <source>
        <dbReference type="ARBA" id="ARBA00022918"/>
    </source>
</evidence>
<keyword evidence="4" id="KW-0255">Endonuclease</keyword>
<dbReference type="Pfam" id="PF17917">
    <property type="entry name" value="RT_RNaseH"/>
    <property type="match status" value="1"/>
</dbReference>
<evidence type="ECO:0000256" key="4">
    <source>
        <dbReference type="ARBA" id="ARBA00022759"/>
    </source>
</evidence>
<dbReference type="PROSITE" id="PS50994">
    <property type="entry name" value="INTEGRASE"/>
    <property type="match status" value="1"/>
</dbReference>
<dbReference type="GO" id="GO:0004519">
    <property type="term" value="F:endonuclease activity"/>
    <property type="evidence" value="ECO:0007669"/>
    <property type="project" value="UniProtKB-KW"/>
</dbReference>
<dbReference type="GO" id="GO:0005634">
    <property type="term" value="C:nucleus"/>
    <property type="evidence" value="ECO:0007669"/>
    <property type="project" value="UniProtKB-ARBA"/>
</dbReference>
<keyword evidence="5" id="KW-0378">Hydrolase</keyword>
<dbReference type="InterPro" id="IPR041373">
    <property type="entry name" value="RT_RNaseH"/>
</dbReference>
<evidence type="ECO:0000256" key="6">
    <source>
        <dbReference type="ARBA" id="ARBA00022884"/>
    </source>
</evidence>
<evidence type="ECO:0000256" key="2">
    <source>
        <dbReference type="ARBA" id="ARBA00022695"/>
    </source>
</evidence>
<keyword evidence="7" id="KW-0695">RNA-directed DNA polymerase</keyword>
<dbReference type="Proteomes" id="UP000467700">
    <property type="component" value="Unassembled WGS sequence"/>
</dbReference>
<dbReference type="Gene3D" id="1.10.340.70">
    <property type="match status" value="1"/>
</dbReference>
<evidence type="ECO:0000313" key="10">
    <source>
        <dbReference type="Proteomes" id="UP000467700"/>
    </source>
</evidence>
<dbReference type="InterPro" id="IPR036397">
    <property type="entry name" value="RNaseH_sf"/>
</dbReference>
<dbReference type="Gene3D" id="3.30.420.10">
    <property type="entry name" value="Ribonuclease H-like superfamily/Ribonuclease H"/>
    <property type="match status" value="1"/>
</dbReference>
<dbReference type="GO" id="GO:0003964">
    <property type="term" value="F:RNA-directed DNA polymerase activity"/>
    <property type="evidence" value="ECO:0007669"/>
    <property type="project" value="UniProtKB-KW"/>
</dbReference>
<keyword evidence="6" id="KW-0694">RNA-binding</keyword>
<dbReference type="EMBL" id="CACVBS010000002">
    <property type="protein sequence ID" value="CAA7258445.1"/>
    <property type="molecule type" value="Genomic_DNA"/>
</dbReference>
<evidence type="ECO:0000256" key="1">
    <source>
        <dbReference type="ARBA" id="ARBA00022679"/>
    </source>
</evidence>
<proteinExistence type="predicted"/>
<sequence length="644" mass="73567">MCPAIRPIDYTSNLEVILSVDSSVIAIGYILAQLDDKGRRRPARFGSMTLNEREAKYSQAKIELYGLFRSLHAVKIYIIGIQNLTVEVDAKYIKGMINNPDMHPNAAMNRWIAAILMFDFKLVHVPGKFFRGPDGLSRRRGADDDDCVENEGESADEWVEEILMCGVWVASSLESGVFEVGNKRIGAKGLVLAYGRKCVEATDEGELPVNDVGRKKDEDLRKVEKYLSTLKPPAGLDTKGLCKFFKRASRFFLAGGRLWYRERDGRHRVVLFEQDRLPVLKTAHDELGHKRFYPTRQQVATRFYWPTMDADIKWFLDTCHECQLMSQQAVLLPPTVISPPGLFQKCHIDTMHLPKSGGYKYVVQARDNLSGWPEFEMLRKENHKAIGRFLLEKIMMRWGSVLEMVTDNGTPFVKALAWLEGKYNVSHIRISGYNSRANGTVEAAHQPVRSALIKSGDGDIRKWHERLPYVFWAERITTRKSTGFSPYYAVHGVEPLLPFDITHATFLLPPMKSLITEVELLAMRGRQLERRNDDIAAMQKRVLKARFASAAEFERRHENVLIDYDFQPGEFVLVLNKKIEPDVGRKGKPRYYGPMVVIRRSEGGSYRLAELNGAVSKLKYAAFRLIPYYPRGRKVVKVTELEEV</sequence>
<reference evidence="9 10" key="1">
    <citation type="submission" date="2020-01" db="EMBL/GenBank/DDBJ databases">
        <authorList>
            <person name="Gupta K D."/>
        </authorList>
    </citation>
    <scope>NUCLEOTIDE SEQUENCE [LARGE SCALE GENOMIC DNA]</scope>
</reference>
<evidence type="ECO:0000256" key="5">
    <source>
        <dbReference type="ARBA" id="ARBA00022801"/>
    </source>
</evidence>
<accession>A0A8S0WJ58</accession>
<dbReference type="Pfam" id="PF17921">
    <property type="entry name" value="Integrase_H2C2"/>
    <property type="match status" value="1"/>
</dbReference>
<keyword evidence="3" id="KW-0540">Nuclease</keyword>
<organism evidence="9 10">
    <name type="scientific">Cyclocybe aegerita</name>
    <name type="common">Black poplar mushroom</name>
    <name type="synonym">Agrocybe aegerita</name>
    <dbReference type="NCBI Taxonomy" id="1973307"/>
    <lineage>
        <taxon>Eukaryota</taxon>
        <taxon>Fungi</taxon>
        <taxon>Dikarya</taxon>
        <taxon>Basidiomycota</taxon>
        <taxon>Agaricomycotina</taxon>
        <taxon>Agaricomycetes</taxon>
        <taxon>Agaricomycetidae</taxon>
        <taxon>Agaricales</taxon>
        <taxon>Agaricineae</taxon>
        <taxon>Bolbitiaceae</taxon>
        <taxon>Cyclocybe</taxon>
    </lineage>
</organism>
<dbReference type="InterPro" id="IPR001584">
    <property type="entry name" value="Integrase_cat-core"/>
</dbReference>
<dbReference type="InterPro" id="IPR012337">
    <property type="entry name" value="RNaseH-like_sf"/>
</dbReference>
<evidence type="ECO:0000259" key="8">
    <source>
        <dbReference type="PROSITE" id="PS50994"/>
    </source>
</evidence>
<dbReference type="OrthoDB" id="446925at2759"/>
<dbReference type="PANTHER" id="PTHR37984">
    <property type="entry name" value="PROTEIN CBG26694"/>
    <property type="match status" value="1"/>
</dbReference>
<evidence type="ECO:0000256" key="3">
    <source>
        <dbReference type="ARBA" id="ARBA00022722"/>
    </source>
</evidence>
<dbReference type="SUPFAM" id="SSF53098">
    <property type="entry name" value="Ribonuclease H-like"/>
    <property type="match status" value="1"/>
</dbReference>
<dbReference type="InterPro" id="IPR050951">
    <property type="entry name" value="Retrovirus_Pol_polyprotein"/>
</dbReference>
<keyword evidence="2" id="KW-0548">Nucleotidyltransferase</keyword>
<comment type="caution">
    <text evidence="9">The sequence shown here is derived from an EMBL/GenBank/DDBJ whole genome shotgun (WGS) entry which is preliminary data.</text>
</comment>
<feature type="domain" description="Integrase catalytic" evidence="8">
    <location>
        <begin position="336"/>
        <end position="494"/>
    </location>
</feature>
<dbReference type="GO" id="GO:0015074">
    <property type="term" value="P:DNA integration"/>
    <property type="evidence" value="ECO:0007669"/>
    <property type="project" value="InterPro"/>
</dbReference>
<dbReference type="InterPro" id="IPR043502">
    <property type="entry name" value="DNA/RNA_pol_sf"/>
</dbReference>
<keyword evidence="10" id="KW-1185">Reference proteome</keyword>
<name>A0A8S0WJ58_CYCAE</name>
<keyword evidence="1" id="KW-0808">Transferase</keyword>
<dbReference type="GO" id="GO:0016787">
    <property type="term" value="F:hydrolase activity"/>
    <property type="evidence" value="ECO:0007669"/>
    <property type="project" value="UniProtKB-KW"/>
</dbReference>
<dbReference type="PANTHER" id="PTHR37984:SF5">
    <property type="entry name" value="PROTEIN NYNRIN-LIKE"/>
    <property type="match status" value="1"/>
</dbReference>